<organism evidence="3 4">
    <name type="scientific">Acetonema longum DSM 6540</name>
    <dbReference type="NCBI Taxonomy" id="1009370"/>
    <lineage>
        <taxon>Bacteria</taxon>
        <taxon>Bacillati</taxon>
        <taxon>Bacillota</taxon>
        <taxon>Negativicutes</taxon>
        <taxon>Acetonemataceae</taxon>
        <taxon>Acetonema</taxon>
    </lineage>
</organism>
<evidence type="ECO:0000313" key="4">
    <source>
        <dbReference type="Proteomes" id="UP000003240"/>
    </source>
</evidence>
<gene>
    <name evidence="3" type="ORF">ALO_02921</name>
</gene>
<dbReference type="AlphaFoldDB" id="F7NEW7"/>
<accession>F7NEW7</accession>
<dbReference type="eggNOG" id="COG0425">
    <property type="taxonomic scope" value="Bacteria"/>
</dbReference>
<dbReference type="RefSeq" id="WP_004092650.1">
    <property type="nucleotide sequence ID" value="NZ_AFGF01000017.1"/>
</dbReference>
<dbReference type="InterPro" id="IPR036868">
    <property type="entry name" value="TusA-like_sf"/>
</dbReference>
<dbReference type="EMBL" id="AFGF01000017">
    <property type="protein sequence ID" value="EGO65528.1"/>
    <property type="molecule type" value="Genomic_DNA"/>
</dbReference>
<comment type="similarity">
    <text evidence="1">Belongs to the sulfur carrier protein TusA family.</text>
</comment>
<dbReference type="PANTHER" id="PTHR33279">
    <property type="entry name" value="SULFUR CARRIER PROTEIN YEDF-RELATED"/>
    <property type="match status" value="1"/>
</dbReference>
<proteinExistence type="inferred from homology"/>
<evidence type="ECO:0000313" key="3">
    <source>
        <dbReference type="EMBL" id="EGO65528.1"/>
    </source>
</evidence>
<feature type="domain" description="UPF0033" evidence="2">
    <location>
        <begin position="4"/>
        <end position="28"/>
    </location>
</feature>
<dbReference type="Pfam" id="PF01206">
    <property type="entry name" value="TusA"/>
    <property type="match status" value="1"/>
</dbReference>
<dbReference type="InterPro" id="IPR001455">
    <property type="entry name" value="TusA-like"/>
</dbReference>
<dbReference type="Proteomes" id="UP000003240">
    <property type="component" value="Unassembled WGS sequence"/>
</dbReference>
<dbReference type="PANTHER" id="PTHR33279:SF18">
    <property type="entry name" value="SULFUR CARRIER PROTEIN MJ0990-RELATED"/>
    <property type="match status" value="1"/>
</dbReference>
<dbReference type="InterPro" id="IPR027396">
    <property type="entry name" value="DsrEFH-like"/>
</dbReference>
<dbReference type="STRING" id="1009370.ALO_02921"/>
<protein>
    <submittedName>
        <fullName evidence="3">Selenium metabolism protein YedF</fullName>
    </submittedName>
</protein>
<dbReference type="NCBIfam" id="TIGR03527">
    <property type="entry name" value="selenium_YedF"/>
    <property type="match status" value="1"/>
</dbReference>
<dbReference type="OrthoDB" id="9801500at2"/>
<evidence type="ECO:0000259" key="2">
    <source>
        <dbReference type="PROSITE" id="PS01148"/>
    </source>
</evidence>
<keyword evidence="4" id="KW-1185">Reference proteome</keyword>
<dbReference type="PROSITE" id="PS01148">
    <property type="entry name" value="UPF0033"/>
    <property type="match status" value="1"/>
</dbReference>
<evidence type="ECO:0000256" key="1">
    <source>
        <dbReference type="ARBA" id="ARBA00008984"/>
    </source>
</evidence>
<sequence>MRQINAIGDACPLPVIKTKKGLAEIEQGQLEVLVDNETAVQNIRRFAASQGCQFDVSQQDGIFHILLLKETPQPGDSSVNSETGAVQTVVVLSSDTMGTGDDELGRILMKGFLFTLTQLDVLPDVILLYNTGAKLAAKGSASLTDLISLEKSGVAVMTCGTCLNHFGITEQLGVGEVTNMYRIVEEMRDAGRIIRP</sequence>
<dbReference type="InterPro" id="IPR019870">
    <property type="entry name" value="Se_metab_YedF"/>
</dbReference>
<comment type="caution">
    <text evidence="3">The sequence shown here is derived from an EMBL/GenBank/DDBJ whole genome shotgun (WGS) entry which is preliminary data.</text>
</comment>
<dbReference type="Gene3D" id="3.30.110.40">
    <property type="entry name" value="TusA-like domain"/>
    <property type="match status" value="1"/>
</dbReference>
<reference evidence="3 4" key="1">
    <citation type="journal article" date="2011" name="EMBO J.">
        <title>Structural diversity of bacterial flagellar motors.</title>
        <authorList>
            <person name="Chen S."/>
            <person name="Beeby M."/>
            <person name="Murphy G.E."/>
            <person name="Leadbetter J.R."/>
            <person name="Hendrixson D.R."/>
            <person name="Briegel A."/>
            <person name="Li Z."/>
            <person name="Shi J."/>
            <person name="Tocheva E.I."/>
            <person name="Muller A."/>
            <person name="Dobro M.J."/>
            <person name="Jensen G.J."/>
        </authorList>
    </citation>
    <scope>NUCLEOTIDE SEQUENCE [LARGE SCALE GENOMIC DNA]</scope>
    <source>
        <strain evidence="3 4">DSM 6540</strain>
    </source>
</reference>
<dbReference type="CDD" id="cd03421">
    <property type="entry name" value="SirA_like_N"/>
    <property type="match status" value="1"/>
</dbReference>
<dbReference type="SUPFAM" id="SSF64307">
    <property type="entry name" value="SirA-like"/>
    <property type="match status" value="1"/>
</dbReference>
<dbReference type="SUPFAM" id="SSF75169">
    <property type="entry name" value="DsrEFH-like"/>
    <property type="match status" value="1"/>
</dbReference>
<name>F7NEW7_9FIRM</name>